<dbReference type="PANTHER" id="PTHR11280">
    <property type="entry name" value="GLUCOSAMINE-6-PHOSPHATE ISOMERASE"/>
    <property type="match status" value="1"/>
</dbReference>
<comment type="similarity">
    <text evidence="3">Belongs to the glucosamine/galactosamine-6-phosphate isomerase family. NagB subfamily.</text>
</comment>
<keyword evidence="1 3" id="KW-0378">Hydrolase</keyword>
<comment type="pathway">
    <text evidence="3">Amino-sugar metabolism; N-acetylneuraminate degradation; D-fructose 6-phosphate from N-acetylneuraminate: step 5/5.</text>
</comment>
<proteinExistence type="inferred from homology"/>
<dbReference type="CDD" id="cd01399">
    <property type="entry name" value="GlcN6P_deaminase"/>
    <property type="match status" value="1"/>
</dbReference>
<comment type="caution">
    <text evidence="3">Lacks conserved residue(s) required for the propagation of feature annotation.</text>
</comment>
<dbReference type="PROSITE" id="PS01161">
    <property type="entry name" value="GLC_GALNAC_ISOMERASE"/>
    <property type="match status" value="1"/>
</dbReference>
<dbReference type="SUPFAM" id="SSF100950">
    <property type="entry name" value="NagB/RpiA/CoA transferase-like"/>
    <property type="match status" value="1"/>
</dbReference>
<dbReference type="GO" id="GO:0005975">
    <property type="term" value="P:carbohydrate metabolic process"/>
    <property type="evidence" value="ECO:0007669"/>
    <property type="project" value="InterPro"/>
</dbReference>
<dbReference type="InterPro" id="IPR004547">
    <property type="entry name" value="Glucosamine6P_isomerase"/>
</dbReference>
<accession>A0AA94HKR8</accession>
<dbReference type="GO" id="GO:0006043">
    <property type="term" value="P:glucosamine catabolic process"/>
    <property type="evidence" value="ECO:0007669"/>
    <property type="project" value="TreeGrafter"/>
</dbReference>
<dbReference type="GO" id="GO:0042802">
    <property type="term" value="F:identical protein binding"/>
    <property type="evidence" value="ECO:0007669"/>
    <property type="project" value="TreeGrafter"/>
</dbReference>
<dbReference type="GO" id="GO:0019262">
    <property type="term" value="P:N-acetylneuraminate catabolic process"/>
    <property type="evidence" value="ECO:0007669"/>
    <property type="project" value="UniProtKB-UniRule"/>
</dbReference>
<dbReference type="Proteomes" id="UP000198506">
    <property type="component" value="Unassembled WGS sequence"/>
</dbReference>
<dbReference type="Gene3D" id="3.40.50.1360">
    <property type="match status" value="1"/>
</dbReference>
<evidence type="ECO:0000313" key="5">
    <source>
        <dbReference type="EMBL" id="SFS01785.1"/>
    </source>
</evidence>
<evidence type="ECO:0000256" key="1">
    <source>
        <dbReference type="ARBA" id="ARBA00022801"/>
    </source>
</evidence>
<dbReference type="InterPro" id="IPR037171">
    <property type="entry name" value="NagB/RpiA_transferase-like"/>
</dbReference>
<evidence type="ECO:0000259" key="4">
    <source>
        <dbReference type="Pfam" id="PF01182"/>
    </source>
</evidence>
<dbReference type="NCBIfam" id="TIGR00502">
    <property type="entry name" value="nagB"/>
    <property type="match status" value="1"/>
</dbReference>
<dbReference type="GO" id="GO:0006046">
    <property type="term" value="P:N-acetylglucosamine catabolic process"/>
    <property type="evidence" value="ECO:0007669"/>
    <property type="project" value="UniProtKB-UniRule"/>
</dbReference>
<comment type="function">
    <text evidence="3">Catalyzes the reversible isomerization-deamination of glucosamine 6-phosphate (GlcN6P) to form fructose 6-phosphate (Fru6P) and ammonium ion.</text>
</comment>
<organism evidence="5 6">
    <name type="scientific">Agrococcus baldri</name>
    <dbReference type="NCBI Taxonomy" id="153730"/>
    <lineage>
        <taxon>Bacteria</taxon>
        <taxon>Bacillati</taxon>
        <taxon>Actinomycetota</taxon>
        <taxon>Actinomycetes</taxon>
        <taxon>Micrococcales</taxon>
        <taxon>Microbacteriaceae</taxon>
        <taxon>Agrococcus</taxon>
    </lineage>
</organism>
<dbReference type="Pfam" id="PF01182">
    <property type="entry name" value="Glucosamine_iso"/>
    <property type="match status" value="1"/>
</dbReference>
<feature type="active site" description="Proton acceptor; for ring-opening step" evidence="3">
    <location>
        <position position="146"/>
    </location>
</feature>
<dbReference type="RefSeq" id="WP_318255297.1">
    <property type="nucleotide sequence ID" value="NZ_FOZN01000001.1"/>
</dbReference>
<evidence type="ECO:0000256" key="2">
    <source>
        <dbReference type="ARBA" id="ARBA00023277"/>
    </source>
</evidence>
<dbReference type="GO" id="GO:0004342">
    <property type="term" value="F:glucosamine-6-phosphate deaminase activity"/>
    <property type="evidence" value="ECO:0007669"/>
    <property type="project" value="UniProtKB-UniRule"/>
</dbReference>
<feature type="domain" description="Glucosamine/galactosamine-6-phosphate isomerase" evidence="4">
    <location>
        <begin position="19"/>
        <end position="236"/>
    </location>
</feature>
<evidence type="ECO:0000256" key="3">
    <source>
        <dbReference type="HAMAP-Rule" id="MF_01241"/>
    </source>
</evidence>
<comment type="caution">
    <text evidence="5">The sequence shown here is derived from an EMBL/GenBank/DDBJ whole genome shotgun (WGS) entry which is preliminary data.</text>
</comment>
<evidence type="ECO:0000313" key="6">
    <source>
        <dbReference type="Proteomes" id="UP000198506"/>
    </source>
</evidence>
<feature type="active site" description="Proton acceptor; for enolization step" evidence="3">
    <location>
        <position position="75"/>
    </location>
</feature>
<comment type="catalytic activity">
    <reaction evidence="3">
        <text>alpha-D-glucosamine 6-phosphate + H2O = beta-D-fructose 6-phosphate + NH4(+)</text>
        <dbReference type="Rhea" id="RHEA:12172"/>
        <dbReference type="ChEBI" id="CHEBI:15377"/>
        <dbReference type="ChEBI" id="CHEBI:28938"/>
        <dbReference type="ChEBI" id="CHEBI:57634"/>
        <dbReference type="ChEBI" id="CHEBI:75989"/>
        <dbReference type="EC" id="3.5.99.6"/>
    </reaction>
</comment>
<dbReference type="GO" id="GO:0005737">
    <property type="term" value="C:cytoplasm"/>
    <property type="evidence" value="ECO:0007669"/>
    <property type="project" value="TreeGrafter"/>
</dbReference>
<sequence>MRAPMTPTIRLAIARSPHELATLAADAVVEALPGDRAPVLGVATGSSPSGVYVELARRQAAGEIDLRDASAFALDEYVGLPDGDPHSYRTVVREQVIEPLGLDPARVHVPDGTAADLAAECASYEQRITAAGGVDVQILGLGRNGHIAFNEPGSALDSRTREAELAPETIADNARFFDSPDQVPRRCVTQGVGTILDARRIVLVAQGEAKADALAHALEDAVSPAWPATALQQHADVIVIVDEAAASRLSPALRESARR</sequence>
<feature type="active site" description="For ring-opening step" evidence="3">
    <location>
        <position position="151"/>
    </location>
</feature>
<dbReference type="PANTHER" id="PTHR11280:SF5">
    <property type="entry name" value="GLUCOSAMINE-6-PHOSPHATE ISOMERASE"/>
    <property type="match status" value="1"/>
</dbReference>
<dbReference type="InterPro" id="IPR006148">
    <property type="entry name" value="Glc/Gal-6P_isomerase"/>
</dbReference>
<keyword evidence="6" id="KW-1185">Reference proteome</keyword>
<dbReference type="HAMAP" id="MF_01241">
    <property type="entry name" value="GlcN6P_deamin"/>
    <property type="match status" value="1"/>
</dbReference>
<dbReference type="EC" id="3.5.99.6" evidence="3"/>
<name>A0AA94HKR8_9MICO</name>
<dbReference type="InterPro" id="IPR018321">
    <property type="entry name" value="Glucosamine6P_isomerase_CS"/>
</dbReference>
<feature type="active site" description="For ring-opening step" evidence="3">
    <location>
        <position position="144"/>
    </location>
</feature>
<gene>
    <name evidence="3" type="primary">nagB</name>
    <name evidence="5" type="ORF">SAMN04487783_0589</name>
</gene>
<dbReference type="EMBL" id="FOZN01000001">
    <property type="protein sequence ID" value="SFS01785.1"/>
    <property type="molecule type" value="Genomic_DNA"/>
</dbReference>
<keyword evidence="2 3" id="KW-0119">Carbohydrate metabolism</keyword>
<dbReference type="AlphaFoldDB" id="A0AA94HKR8"/>
<reference evidence="5 6" key="1">
    <citation type="submission" date="2016-10" db="EMBL/GenBank/DDBJ databases">
        <authorList>
            <person name="Varghese N."/>
            <person name="Submissions S."/>
        </authorList>
    </citation>
    <scope>NUCLEOTIDE SEQUENCE [LARGE SCALE GENOMIC DNA]</scope>
    <source>
        <strain evidence="5 6">IAM 15147</strain>
    </source>
</reference>
<protein>
    <recommendedName>
        <fullName evidence="3">Glucosamine-6-phosphate deaminase</fullName>
        <ecNumber evidence="3">3.5.99.6</ecNumber>
    </recommendedName>
    <alternativeName>
        <fullName evidence="3">GlcN6P deaminase</fullName>
        <shortName evidence="3">GNPDA</shortName>
    </alternativeName>
    <alternativeName>
        <fullName evidence="3">Glucosamine-6-phosphate isomerase</fullName>
    </alternativeName>
</protein>